<dbReference type="PANTHER" id="PTHR42847">
    <property type="entry name" value="ALKANESULFONATE MONOOXYGENASE"/>
    <property type="match status" value="1"/>
</dbReference>
<dbReference type="Pfam" id="PF00296">
    <property type="entry name" value="Bac_luciferase"/>
    <property type="match status" value="1"/>
</dbReference>
<proteinExistence type="predicted"/>
<feature type="domain" description="Luciferase-like" evidence="5">
    <location>
        <begin position="19"/>
        <end position="241"/>
    </location>
</feature>
<dbReference type="PANTHER" id="PTHR42847:SF4">
    <property type="entry name" value="ALKANESULFONATE MONOOXYGENASE-RELATED"/>
    <property type="match status" value="1"/>
</dbReference>
<evidence type="ECO:0000256" key="1">
    <source>
        <dbReference type="ARBA" id="ARBA00022630"/>
    </source>
</evidence>
<dbReference type="InterPro" id="IPR019921">
    <property type="entry name" value="Lucif-like_OxRdtase_Rv2161c"/>
</dbReference>
<reference evidence="6" key="1">
    <citation type="submission" date="2021-11" db="EMBL/GenBank/DDBJ databases">
        <title>Streptomyces corallinus and Kineosporia corallina sp. nov., two new coral-derived marine actinobacteria.</title>
        <authorList>
            <person name="Buangrab K."/>
            <person name="Sutthacheep M."/>
            <person name="Yeemin T."/>
            <person name="Harunari E."/>
            <person name="Igarashi Y."/>
            <person name="Sripreechasak P."/>
            <person name="Kanchanasin P."/>
            <person name="Tanasupawat S."/>
            <person name="Phongsopitanun W."/>
        </authorList>
    </citation>
    <scope>NUCLEOTIDE SEQUENCE</scope>
    <source>
        <strain evidence="6">JCM 31032</strain>
    </source>
</reference>
<dbReference type="SUPFAM" id="SSF51679">
    <property type="entry name" value="Bacterial luciferase-like"/>
    <property type="match status" value="1"/>
</dbReference>
<evidence type="ECO:0000259" key="5">
    <source>
        <dbReference type="Pfam" id="PF00296"/>
    </source>
</evidence>
<dbReference type="GO" id="GO:0008726">
    <property type="term" value="F:alkanesulfonate monooxygenase activity"/>
    <property type="evidence" value="ECO:0007669"/>
    <property type="project" value="TreeGrafter"/>
</dbReference>
<dbReference type="InterPro" id="IPR036661">
    <property type="entry name" value="Luciferase-like_sf"/>
</dbReference>
<evidence type="ECO:0000313" key="6">
    <source>
        <dbReference type="EMBL" id="MCD5315129.1"/>
    </source>
</evidence>
<dbReference type="GO" id="GO:0046306">
    <property type="term" value="P:alkanesulfonate catabolic process"/>
    <property type="evidence" value="ECO:0007669"/>
    <property type="project" value="TreeGrafter"/>
</dbReference>
<keyword evidence="4" id="KW-0503">Monooxygenase</keyword>
<dbReference type="Proteomes" id="UP001138997">
    <property type="component" value="Unassembled WGS sequence"/>
</dbReference>
<dbReference type="EC" id="1.-.-.-" evidence="6"/>
<sequence length="310" mass="33360">MIKLGMSLPQLHWYDLRTDITATAQAFEEIGLDSAWAFERLLVPEDQSGGHGLYGMPDVPWPEYYRNSPDPLAVLTAAGAVTSRLELGTNVLVAPLHLPVVLANSLASIDRIIGGRLIAGLGTGWSIDEYDASAPRPFAERGAALDEFLDVAEAVWGPDPVKFRNERYTISPSTVGPKPARPIPVVLGGGRGKALDRIARRADGWLPTNLTPAQIGAQLAQLREKAAEYGRDPGAVTCITQVIKRDFSRVTTAGREPYAGDFEQFTEDVAALAEHGVDHVFLASSSAARDRAELVDWAAQFHGAVRAAGL</sequence>
<evidence type="ECO:0000256" key="3">
    <source>
        <dbReference type="ARBA" id="ARBA00023002"/>
    </source>
</evidence>
<keyword evidence="1" id="KW-0285">Flavoprotein</keyword>
<accession>A0A9X1SWV1</accession>
<organism evidence="6 7">
    <name type="scientific">Kineosporia babensis</name>
    <dbReference type="NCBI Taxonomy" id="499548"/>
    <lineage>
        <taxon>Bacteria</taxon>
        <taxon>Bacillati</taxon>
        <taxon>Actinomycetota</taxon>
        <taxon>Actinomycetes</taxon>
        <taxon>Kineosporiales</taxon>
        <taxon>Kineosporiaceae</taxon>
        <taxon>Kineosporia</taxon>
    </lineage>
</organism>
<evidence type="ECO:0000313" key="7">
    <source>
        <dbReference type="Proteomes" id="UP001138997"/>
    </source>
</evidence>
<dbReference type="Gene3D" id="3.20.20.30">
    <property type="entry name" value="Luciferase-like domain"/>
    <property type="match status" value="1"/>
</dbReference>
<keyword evidence="2" id="KW-0288">FMN</keyword>
<dbReference type="EMBL" id="JAJOMB010000020">
    <property type="protein sequence ID" value="MCD5315129.1"/>
    <property type="molecule type" value="Genomic_DNA"/>
</dbReference>
<comment type="caution">
    <text evidence="6">The sequence shown here is derived from an EMBL/GenBank/DDBJ whole genome shotgun (WGS) entry which is preliminary data.</text>
</comment>
<dbReference type="AlphaFoldDB" id="A0A9X1SWV1"/>
<dbReference type="RefSeq" id="WP_231447932.1">
    <property type="nucleotide sequence ID" value="NZ_JAJOMB010000020.1"/>
</dbReference>
<evidence type="ECO:0000256" key="4">
    <source>
        <dbReference type="ARBA" id="ARBA00023033"/>
    </source>
</evidence>
<keyword evidence="7" id="KW-1185">Reference proteome</keyword>
<protein>
    <submittedName>
        <fullName evidence="6">TIGR03619 family F420-dependent LLM class oxidoreductase</fullName>
        <ecNumber evidence="6">1.-.-.-</ecNumber>
    </submittedName>
</protein>
<dbReference type="InterPro" id="IPR011251">
    <property type="entry name" value="Luciferase-like_dom"/>
</dbReference>
<dbReference type="InterPro" id="IPR050172">
    <property type="entry name" value="SsuD_RutA_monooxygenase"/>
</dbReference>
<evidence type="ECO:0000256" key="2">
    <source>
        <dbReference type="ARBA" id="ARBA00022643"/>
    </source>
</evidence>
<name>A0A9X1SWV1_9ACTN</name>
<keyword evidence="3 6" id="KW-0560">Oxidoreductase</keyword>
<dbReference type="NCBIfam" id="TIGR03619">
    <property type="entry name" value="F420_Rv2161c"/>
    <property type="match status" value="1"/>
</dbReference>
<gene>
    <name evidence="6" type="ORF">LR394_29910</name>
</gene>